<keyword evidence="2" id="KW-1185">Reference proteome</keyword>
<dbReference type="AlphaFoldDB" id="A0A3A3YTU4"/>
<protein>
    <submittedName>
        <fullName evidence="1">Pentapeptide repeat-containing protein</fullName>
    </submittedName>
</protein>
<dbReference type="SUPFAM" id="SSF141571">
    <property type="entry name" value="Pentapeptide repeat-like"/>
    <property type="match status" value="1"/>
</dbReference>
<dbReference type="OrthoDB" id="154708at2"/>
<dbReference type="Pfam" id="PF00805">
    <property type="entry name" value="Pentapeptide"/>
    <property type="match status" value="1"/>
</dbReference>
<evidence type="ECO:0000313" key="1">
    <source>
        <dbReference type="EMBL" id="RJK94875.1"/>
    </source>
</evidence>
<dbReference type="EMBL" id="QZEZ01000006">
    <property type="protein sequence ID" value="RJK94875.1"/>
    <property type="molecule type" value="Genomic_DNA"/>
</dbReference>
<reference evidence="1 2" key="1">
    <citation type="submission" date="2018-09" db="EMBL/GenBank/DDBJ databases">
        <title>YIM 75000 draft genome.</title>
        <authorList>
            <person name="Tang S."/>
            <person name="Feng Y."/>
        </authorList>
    </citation>
    <scope>NUCLEOTIDE SEQUENCE [LARGE SCALE GENOMIC DNA]</scope>
    <source>
        <strain evidence="1 2">YIM 75000</strain>
    </source>
</reference>
<gene>
    <name evidence="1" type="ORF">D5H78_13840</name>
</gene>
<dbReference type="Gene3D" id="2.160.20.80">
    <property type="entry name" value="E3 ubiquitin-protein ligase SopA"/>
    <property type="match status" value="1"/>
</dbReference>
<name>A0A3A3YTU4_9ACTN</name>
<organism evidence="1 2">
    <name type="scientific">Vallicoccus soli</name>
    <dbReference type="NCBI Taxonomy" id="2339232"/>
    <lineage>
        <taxon>Bacteria</taxon>
        <taxon>Bacillati</taxon>
        <taxon>Actinomycetota</taxon>
        <taxon>Actinomycetes</taxon>
        <taxon>Motilibacterales</taxon>
        <taxon>Vallicoccaceae</taxon>
        <taxon>Vallicoccus</taxon>
    </lineage>
</organism>
<evidence type="ECO:0000313" key="2">
    <source>
        <dbReference type="Proteomes" id="UP000265614"/>
    </source>
</evidence>
<accession>A0A3A3YTU4</accession>
<dbReference type="RefSeq" id="WP_119951058.1">
    <property type="nucleotide sequence ID" value="NZ_QZEZ01000006.1"/>
</dbReference>
<dbReference type="Proteomes" id="UP000265614">
    <property type="component" value="Unassembled WGS sequence"/>
</dbReference>
<proteinExistence type="predicted"/>
<dbReference type="InterPro" id="IPR001646">
    <property type="entry name" value="5peptide_repeat"/>
</dbReference>
<sequence length="267" mass="28730">MPPTRAELVADCGSCHALCCVGLPFSRSADFGYDKPAGEPCRHLRRDDRCGIHDRLPQRGFPGCVAYDCFGAGQRVSQVTYGGRHWRDGPAARGQLAALPVVHQLHEVLWYLDEVLAFPAAAPLHAEARALLEETDRLAGLGPEDLPRVDVAGHRTRVGPLLRAASRMVRAEGRGRAGRDLAGRDLAGRDLRRQDLRRADLRGALLLGARLEGVDLGLADLLGADLRGADLRGADLADALFVTRPQVAAARTDARTRLPAALAAPTR</sequence>
<dbReference type="PANTHER" id="PTHR47200">
    <property type="entry name" value="THYLAKOID LUMENAL 15 KDA PROTEIN 1, CHLOROPLASTIC"/>
    <property type="match status" value="1"/>
</dbReference>
<dbReference type="InterPro" id="IPR044213">
    <property type="entry name" value="At2g44920-like"/>
</dbReference>
<dbReference type="PANTHER" id="PTHR47200:SF2">
    <property type="entry name" value="THYLAKOID LUMENAL 15 KDA PROTEIN 1, CHLOROPLASTIC"/>
    <property type="match status" value="1"/>
</dbReference>
<comment type="caution">
    <text evidence="1">The sequence shown here is derived from an EMBL/GenBank/DDBJ whole genome shotgun (WGS) entry which is preliminary data.</text>
</comment>